<comment type="cofactor">
    <cofactor evidence="1">
        <name>pyridoxal 5'-phosphate</name>
        <dbReference type="ChEBI" id="CHEBI:597326"/>
    </cofactor>
</comment>
<dbReference type="OrthoDB" id="199743at2"/>
<keyword evidence="5 8" id="KW-0808">Transferase</keyword>
<dbReference type="FunFam" id="3.40.640.10:FF:000053">
    <property type="entry name" value="Aminotransferase, class I"/>
    <property type="match status" value="1"/>
</dbReference>
<name>K6WWH9_9MICO</name>
<dbReference type="Gene3D" id="3.90.1150.10">
    <property type="entry name" value="Aspartate Aminotransferase, domain 1"/>
    <property type="match status" value="1"/>
</dbReference>
<dbReference type="Proteomes" id="UP000008366">
    <property type="component" value="Unassembled WGS sequence"/>
</dbReference>
<dbReference type="RefSeq" id="WP_006594723.1">
    <property type="nucleotide sequence ID" value="NZ_BAHD01000110.1"/>
</dbReference>
<dbReference type="PANTHER" id="PTHR42790:SF19">
    <property type="entry name" value="KYNURENINE_ALPHA-AMINOADIPATE AMINOTRANSFERASE, MITOCHONDRIAL"/>
    <property type="match status" value="1"/>
</dbReference>
<evidence type="ECO:0000256" key="1">
    <source>
        <dbReference type="ARBA" id="ARBA00001933"/>
    </source>
</evidence>
<dbReference type="GO" id="GO:1901605">
    <property type="term" value="P:alpha-amino acid metabolic process"/>
    <property type="evidence" value="ECO:0007669"/>
    <property type="project" value="TreeGrafter"/>
</dbReference>
<proteinExistence type="inferred from homology"/>
<dbReference type="SUPFAM" id="SSF53383">
    <property type="entry name" value="PLP-dependent transferases"/>
    <property type="match status" value="1"/>
</dbReference>
<dbReference type="CDD" id="cd00609">
    <property type="entry name" value="AAT_like"/>
    <property type="match status" value="1"/>
</dbReference>
<keyword evidence="9" id="KW-1185">Reference proteome</keyword>
<organism evidence="8 9">
    <name type="scientific">Kineosphaera limosa NBRC 100340</name>
    <dbReference type="NCBI Taxonomy" id="1184609"/>
    <lineage>
        <taxon>Bacteria</taxon>
        <taxon>Bacillati</taxon>
        <taxon>Actinomycetota</taxon>
        <taxon>Actinomycetes</taxon>
        <taxon>Micrococcales</taxon>
        <taxon>Dermatophilaceae</taxon>
        <taxon>Kineosphaera</taxon>
    </lineage>
</organism>
<gene>
    <name evidence="8" type="ORF">KILIM_110_00060</name>
</gene>
<reference evidence="8 9" key="1">
    <citation type="submission" date="2012-08" db="EMBL/GenBank/DDBJ databases">
        <title>Whole genome shotgun sequence of Kineosphaera limosa NBRC 100340.</title>
        <authorList>
            <person name="Yoshida I."/>
            <person name="Isaki S."/>
            <person name="Hosoyama A."/>
            <person name="Tsuchikane K."/>
            <person name="Katsumata H."/>
            <person name="Ando Y."/>
            <person name="Ohji S."/>
            <person name="Hamada M."/>
            <person name="Tamura T."/>
            <person name="Yamazoe A."/>
            <person name="Yamazaki S."/>
            <person name="Fujita N."/>
        </authorList>
    </citation>
    <scope>NUCLEOTIDE SEQUENCE [LARGE SCALE GENOMIC DNA]</scope>
    <source>
        <strain evidence="8 9">NBRC 100340</strain>
    </source>
</reference>
<evidence type="ECO:0000313" key="9">
    <source>
        <dbReference type="Proteomes" id="UP000008366"/>
    </source>
</evidence>
<dbReference type="InterPro" id="IPR015424">
    <property type="entry name" value="PyrdxlP-dep_Trfase"/>
</dbReference>
<evidence type="ECO:0000256" key="2">
    <source>
        <dbReference type="ARBA" id="ARBA00007441"/>
    </source>
</evidence>
<comment type="caution">
    <text evidence="8">The sequence shown here is derived from an EMBL/GenBank/DDBJ whole genome shotgun (WGS) entry which is preliminary data.</text>
</comment>
<dbReference type="GO" id="GO:0008483">
    <property type="term" value="F:transaminase activity"/>
    <property type="evidence" value="ECO:0007669"/>
    <property type="project" value="UniProtKB-KW"/>
</dbReference>
<dbReference type="GO" id="GO:0030170">
    <property type="term" value="F:pyridoxal phosphate binding"/>
    <property type="evidence" value="ECO:0007669"/>
    <property type="project" value="InterPro"/>
</dbReference>
<dbReference type="eggNOG" id="COG1167">
    <property type="taxonomic scope" value="Bacteria"/>
</dbReference>
<sequence>MSPIQTPSPAASPSTDTATRLPLAHRTDYLVGSVIDSSTALLAAQRHDIVRFAMGSPAPEAIPTHTLAQVGVAEIGAEAPDAFDYAATHGDPALIAALLSQLEGTSDATTQDRLTITSGGMQGLDLVCKLFVDPGDLVVVESPTYTNGSATALSYQAELLEVPVDEEGMDIDALVAAVDRAGRAPKVIYTIPTFQNPSGVTMTLPRRRRLLELACRWGSVVLDDDPYGMLDFGGPQEPTLHELADGDPLVVSVRTFSKIVAPGLRVGWMDTDPSLQPLLIAAKQAMDTCTNLPAQRLIAAFLREGHLDAHLTTQRLRYAERKTAMQTALAEHFGGRAHWTDPGGGFFLWLTFDEPVDTQALFPVALAEGVAYIPGNAFSPAGAFPHALRLCFASSAPARIAEGVSRLARAVDVLQGRAEATPR</sequence>
<evidence type="ECO:0000256" key="6">
    <source>
        <dbReference type="ARBA" id="ARBA00022898"/>
    </source>
</evidence>
<keyword evidence="6" id="KW-0663">Pyridoxal phosphate</keyword>
<dbReference type="AlphaFoldDB" id="K6WWH9"/>
<evidence type="ECO:0000256" key="3">
    <source>
        <dbReference type="ARBA" id="ARBA00011738"/>
    </source>
</evidence>
<feature type="domain" description="Aminotransferase class I/classII large" evidence="7">
    <location>
        <begin position="66"/>
        <end position="407"/>
    </location>
</feature>
<dbReference type="PANTHER" id="PTHR42790">
    <property type="entry name" value="AMINOTRANSFERASE"/>
    <property type="match status" value="1"/>
</dbReference>
<comment type="similarity">
    <text evidence="2">Belongs to the class-I pyridoxal-phosphate-dependent aminotransferase family.</text>
</comment>
<accession>K6WWH9</accession>
<evidence type="ECO:0000256" key="4">
    <source>
        <dbReference type="ARBA" id="ARBA00022576"/>
    </source>
</evidence>
<dbReference type="Pfam" id="PF00155">
    <property type="entry name" value="Aminotran_1_2"/>
    <property type="match status" value="1"/>
</dbReference>
<dbReference type="InterPro" id="IPR004839">
    <property type="entry name" value="Aminotransferase_I/II_large"/>
</dbReference>
<evidence type="ECO:0000313" key="8">
    <source>
        <dbReference type="EMBL" id="GAB98191.1"/>
    </source>
</evidence>
<protein>
    <submittedName>
        <fullName evidence="8">Putative aromatic aminotransferase</fullName>
    </submittedName>
</protein>
<dbReference type="STRING" id="1184609.KILIM_110_00060"/>
<evidence type="ECO:0000259" key="7">
    <source>
        <dbReference type="Pfam" id="PF00155"/>
    </source>
</evidence>
<dbReference type="InterPro" id="IPR015421">
    <property type="entry name" value="PyrdxlP-dep_Trfase_major"/>
</dbReference>
<dbReference type="Gene3D" id="3.40.640.10">
    <property type="entry name" value="Type I PLP-dependent aspartate aminotransferase-like (Major domain)"/>
    <property type="match status" value="1"/>
</dbReference>
<comment type="subunit">
    <text evidence="3">Homodimer.</text>
</comment>
<dbReference type="EMBL" id="BAHD01000110">
    <property type="protein sequence ID" value="GAB98191.1"/>
    <property type="molecule type" value="Genomic_DNA"/>
</dbReference>
<evidence type="ECO:0000256" key="5">
    <source>
        <dbReference type="ARBA" id="ARBA00022679"/>
    </source>
</evidence>
<keyword evidence="4 8" id="KW-0032">Aminotransferase</keyword>
<dbReference type="InterPro" id="IPR050859">
    <property type="entry name" value="Class-I_PLP-dep_aminotransf"/>
</dbReference>
<dbReference type="InterPro" id="IPR015422">
    <property type="entry name" value="PyrdxlP-dep_Trfase_small"/>
</dbReference>